<organism evidence="1 2">
    <name type="scientific">Dyadobacter linearis</name>
    <dbReference type="NCBI Taxonomy" id="2823330"/>
    <lineage>
        <taxon>Bacteria</taxon>
        <taxon>Pseudomonadati</taxon>
        <taxon>Bacteroidota</taxon>
        <taxon>Cytophagia</taxon>
        <taxon>Cytophagales</taxon>
        <taxon>Spirosomataceae</taxon>
        <taxon>Dyadobacter</taxon>
    </lineage>
</organism>
<accession>A0ABM8UMY7</accession>
<dbReference type="Proteomes" id="UP000679725">
    <property type="component" value="Unassembled WGS sequence"/>
</dbReference>
<keyword evidence="2" id="KW-1185">Reference proteome</keyword>
<comment type="caution">
    <text evidence="1">The sequence shown here is derived from an EMBL/GenBank/DDBJ whole genome shotgun (WGS) entry which is preliminary data.</text>
</comment>
<dbReference type="PROSITE" id="PS51257">
    <property type="entry name" value="PROKAR_LIPOPROTEIN"/>
    <property type="match status" value="1"/>
</dbReference>
<evidence type="ECO:0000313" key="1">
    <source>
        <dbReference type="EMBL" id="CAG5068864.1"/>
    </source>
</evidence>
<sequence length="192" mass="21683">MLPMKYIAFLLIIIGLSSCEWIGNAPSFGDDFVTYTIREGRHEVENNLNTPFTSSSMNFQAVFDSSCVYQNAIPENQNDINKLYGFSDCSSGHQSNSARFGWNWREGALRIYAYVYVNGTRQEKELGTAELNEPASFKIALRDNSYLFTFRGMETSMPRHCTGGVGVAYKLLPYFGGDEPAPQDIRIKIRNL</sequence>
<evidence type="ECO:0000313" key="2">
    <source>
        <dbReference type="Proteomes" id="UP000679725"/>
    </source>
</evidence>
<name>A0ABM8UMY7_9BACT</name>
<reference evidence="1 2" key="1">
    <citation type="submission" date="2021-04" db="EMBL/GenBank/DDBJ databases">
        <authorList>
            <person name="Rodrigo-Torres L."/>
            <person name="Arahal R. D."/>
            <person name="Lucena T."/>
        </authorList>
    </citation>
    <scope>NUCLEOTIDE SEQUENCE [LARGE SCALE GENOMIC DNA]</scope>
    <source>
        <strain evidence="1 2">CECT 9623</strain>
    </source>
</reference>
<evidence type="ECO:0008006" key="3">
    <source>
        <dbReference type="Google" id="ProtNLM"/>
    </source>
</evidence>
<protein>
    <recommendedName>
        <fullName evidence="3">Lipoprotein</fullName>
    </recommendedName>
</protein>
<proteinExistence type="predicted"/>
<gene>
    <name evidence="1" type="ORF">DYBT9623_01596</name>
</gene>
<dbReference type="EMBL" id="CAJRAU010000002">
    <property type="protein sequence ID" value="CAG5068864.1"/>
    <property type="molecule type" value="Genomic_DNA"/>
</dbReference>